<evidence type="ECO:0000313" key="5">
    <source>
        <dbReference type="EMBL" id="RSN73696.1"/>
    </source>
</evidence>
<keyword evidence="3 5" id="KW-0808">Transferase</keyword>
<evidence type="ECO:0000256" key="1">
    <source>
        <dbReference type="ARBA" id="ARBA00006739"/>
    </source>
</evidence>
<comment type="similarity">
    <text evidence="1">Belongs to the glycosyltransferase 2 family.</text>
</comment>
<keyword evidence="6" id="KW-1185">Reference proteome</keyword>
<dbReference type="PANTHER" id="PTHR43179">
    <property type="entry name" value="RHAMNOSYLTRANSFERASE WBBL"/>
    <property type="match status" value="1"/>
</dbReference>
<dbReference type="OrthoDB" id="64615at2157"/>
<dbReference type="PANTHER" id="PTHR43179:SF12">
    <property type="entry name" value="GALACTOFURANOSYLTRANSFERASE GLFT2"/>
    <property type="match status" value="1"/>
</dbReference>
<dbReference type="Gene3D" id="3.90.550.10">
    <property type="entry name" value="Spore Coat Polysaccharide Biosynthesis Protein SpsA, Chain A"/>
    <property type="match status" value="1"/>
</dbReference>
<feature type="domain" description="Glycosyltransferase 2-like" evidence="4">
    <location>
        <begin position="9"/>
        <end position="107"/>
    </location>
</feature>
<evidence type="ECO:0000313" key="6">
    <source>
        <dbReference type="Proteomes" id="UP000277582"/>
    </source>
</evidence>
<dbReference type="EMBL" id="RCOS01000112">
    <property type="protein sequence ID" value="RSN73696.1"/>
    <property type="molecule type" value="Genomic_DNA"/>
</dbReference>
<dbReference type="GO" id="GO:0016757">
    <property type="term" value="F:glycosyltransferase activity"/>
    <property type="evidence" value="ECO:0007669"/>
    <property type="project" value="UniProtKB-KW"/>
</dbReference>
<dbReference type="AlphaFoldDB" id="A0A3R9QUH1"/>
<dbReference type="SUPFAM" id="SSF53448">
    <property type="entry name" value="Nucleotide-diphospho-sugar transferases"/>
    <property type="match status" value="1"/>
</dbReference>
<evidence type="ECO:0000256" key="3">
    <source>
        <dbReference type="ARBA" id="ARBA00022679"/>
    </source>
</evidence>
<protein>
    <submittedName>
        <fullName evidence="5">Glycosyltransferase family 2 protein</fullName>
    </submittedName>
</protein>
<dbReference type="Proteomes" id="UP000277582">
    <property type="component" value="Unassembled WGS sequence"/>
</dbReference>
<organism evidence="5 6">
    <name type="scientific">Candidatus Methanodesulfokora washburnensis</name>
    <dbReference type="NCBI Taxonomy" id="2478471"/>
    <lineage>
        <taxon>Archaea</taxon>
        <taxon>Thermoproteota</taxon>
        <taxon>Candidatus Korarchaeia</taxon>
        <taxon>Candidatus Korarchaeia incertae sedis</taxon>
        <taxon>Candidatus Methanodesulfokora</taxon>
    </lineage>
</organism>
<name>A0A3R9QUH1_9CREN</name>
<evidence type="ECO:0000256" key="2">
    <source>
        <dbReference type="ARBA" id="ARBA00022676"/>
    </source>
</evidence>
<accession>A0A3R9QUH1</accession>
<dbReference type="InterPro" id="IPR029044">
    <property type="entry name" value="Nucleotide-diphossugar_trans"/>
</dbReference>
<evidence type="ECO:0000259" key="4">
    <source>
        <dbReference type="Pfam" id="PF00535"/>
    </source>
</evidence>
<comment type="caution">
    <text evidence="5">The sequence shown here is derived from an EMBL/GenBank/DDBJ whole genome shotgun (WGS) entry which is preliminary data.</text>
</comment>
<proteinExistence type="inferred from homology"/>
<dbReference type="RefSeq" id="WP_125671776.1">
    <property type="nucleotide sequence ID" value="NZ_RCOS01000112.1"/>
</dbReference>
<dbReference type="InterPro" id="IPR001173">
    <property type="entry name" value="Glyco_trans_2-like"/>
</dbReference>
<gene>
    <name evidence="5" type="ORF">D6D85_09635</name>
</gene>
<dbReference type="Pfam" id="PF00535">
    <property type="entry name" value="Glycos_transf_2"/>
    <property type="match status" value="1"/>
</dbReference>
<reference evidence="5 6" key="1">
    <citation type="submission" date="2018-10" db="EMBL/GenBank/DDBJ databases">
        <title>Co-occurring genomic capacity for anaerobic methane metabolism and dissimilatory sulfite reduction discovered in the Korarchaeota.</title>
        <authorList>
            <person name="Mckay L.J."/>
            <person name="Dlakic M."/>
            <person name="Fields M.W."/>
            <person name="Delmont T.O."/>
            <person name="Eren A.M."/>
            <person name="Jay Z.J."/>
            <person name="Klingelsmith K.B."/>
            <person name="Rusch D.B."/>
            <person name="Inskeep W.P."/>
        </authorList>
    </citation>
    <scope>NUCLEOTIDE SEQUENCE [LARGE SCALE GENOMIC DNA]</scope>
    <source>
        <strain evidence="5 6">MDKW</strain>
    </source>
</reference>
<keyword evidence="2" id="KW-0328">Glycosyltransferase</keyword>
<sequence>MVSADDVAVVIPVYNGVGIVDRCISALLRQSRVPGEIICVDDFSKDNTYEYIKRRFPNVTLVRNGFNMGASGSYAKGIILAVSKGYKLIWLLDQDDLPSRKALEELLLFPLVGKAILTPILVCPLLNSVYDMPDFSCGVFTWRRPDLNKPHEILLSNFSGMLLPDKLVDFVGVPSPKLRNEVADWEFSIRVRSRGWRIIRVPRSVVYHVGGKPRLGPRVYKRRYLRLQKMDLTRLVEVASSKLVLISNYSKERYFERGRNITFLLKSIEIPSCVKIFMLKWILGTLIKISLFESEKREKMRAYLSGLLSGIIMT</sequence>